<evidence type="ECO:0000313" key="3">
    <source>
        <dbReference type="Proteomes" id="UP000653305"/>
    </source>
</evidence>
<dbReference type="GO" id="GO:0016071">
    <property type="term" value="P:mRNA metabolic process"/>
    <property type="evidence" value="ECO:0007669"/>
    <property type="project" value="UniProtKB-ARBA"/>
</dbReference>
<keyword evidence="3" id="KW-1185">Reference proteome</keyword>
<comment type="caution">
    <text evidence="2">The sequence shown here is derived from an EMBL/GenBank/DDBJ whole genome shotgun (WGS) entry which is preliminary data.</text>
</comment>
<reference evidence="2" key="1">
    <citation type="submission" date="2020-07" db="EMBL/GenBank/DDBJ databases">
        <title>Ethylene signaling mediates host invasion by parasitic plants.</title>
        <authorList>
            <person name="Yoshida S."/>
        </authorList>
    </citation>
    <scope>NUCLEOTIDE SEQUENCE</scope>
    <source>
        <strain evidence="2">Okayama</strain>
    </source>
</reference>
<evidence type="ECO:0000256" key="1">
    <source>
        <dbReference type="SAM" id="MobiDB-lite"/>
    </source>
</evidence>
<gene>
    <name evidence="2" type="ORF">PHJA_001375200</name>
</gene>
<feature type="region of interest" description="Disordered" evidence="1">
    <location>
        <begin position="74"/>
        <end position="93"/>
    </location>
</feature>
<dbReference type="PANTHER" id="PTHR35306">
    <property type="entry name" value="BNAA03G57290D PROTEIN"/>
    <property type="match status" value="1"/>
</dbReference>
<protein>
    <submittedName>
        <fullName evidence="2">Uncharacterized protein</fullName>
    </submittedName>
</protein>
<dbReference type="OrthoDB" id="1921042at2759"/>
<feature type="compositionally biased region" description="Polar residues" evidence="1">
    <location>
        <begin position="76"/>
        <end position="85"/>
    </location>
</feature>
<dbReference type="PANTHER" id="PTHR35306:SF1">
    <property type="entry name" value="VQ DOMAIN-CONTAINING PROTEIN"/>
    <property type="match status" value="1"/>
</dbReference>
<dbReference type="InterPro" id="IPR028322">
    <property type="entry name" value="PNRC-like_rgn"/>
</dbReference>
<evidence type="ECO:0000313" key="2">
    <source>
        <dbReference type="EMBL" id="GFP92311.1"/>
    </source>
</evidence>
<dbReference type="Pfam" id="PF15365">
    <property type="entry name" value="PNRC"/>
    <property type="match status" value="1"/>
</dbReference>
<sequence>METLIVAHHRNQHQYYSRNRRYSSTKFGSFGSPPSGNFRGINCRTFQTGEGLLPTPSKQCSTKTSITEKTFLASFSPKTPSPSVNENRKASKGISKSNTIAIPINFKTKNNKRDFFSERWAGPAYSNSPSPSSLPIPKFSMNPKRTVSLDLPTVASEFDMHPIAKSAPASPTRERSLSPCDRFDISVSATLTLRRILNLDGTD</sequence>
<dbReference type="AlphaFoldDB" id="A0A830CDG5"/>
<accession>A0A830CDG5</accession>
<name>A0A830CDG5_9LAMI</name>
<proteinExistence type="predicted"/>
<organism evidence="2 3">
    <name type="scientific">Phtheirospermum japonicum</name>
    <dbReference type="NCBI Taxonomy" id="374723"/>
    <lineage>
        <taxon>Eukaryota</taxon>
        <taxon>Viridiplantae</taxon>
        <taxon>Streptophyta</taxon>
        <taxon>Embryophyta</taxon>
        <taxon>Tracheophyta</taxon>
        <taxon>Spermatophyta</taxon>
        <taxon>Magnoliopsida</taxon>
        <taxon>eudicotyledons</taxon>
        <taxon>Gunneridae</taxon>
        <taxon>Pentapetalae</taxon>
        <taxon>asterids</taxon>
        <taxon>lamiids</taxon>
        <taxon>Lamiales</taxon>
        <taxon>Orobanchaceae</taxon>
        <taxon>Orobanchaceae incertae sedis</taxon>
        <taxon>Phtheirospermum</taxon>
    </lineage>
</organism>
<dbReference type="Proteomes" id="UP000653305">
    <property type="component" value="Unassembled WGS sequence"/>
</dbReference>
<dbReference type="EMBL" id="BMAC01000275">
    <property type="protein sequence ID" value="GFP92311.1"/>
    <property type="molecule type" value="Genomic_DNA"/>
</dbReference>